<feature type="transmembrane region" description="Helical" evidence="2">
    <location>
        <begin position="155"/>
        <end position="178"/>
    </location>
</feature>
<evidence type="ECO:0000256" key="1">
    <source>
        <dbReference type="SAM" id="MobiDB-lite"/>
    </source>
</evidence>
<dbReference type="GeneID" id="63685099"/>
<keyword evidence="2" id="KW-0812">Transmembrane</keyword>
<evidence type="ECO:0008006" key="5">
    <source>
        <dbReference type="Google" id="ProtNLM"/>
    </source>
</evidence>
<accession>M5G1C7</accession>
<sequence>MSDYQPTEIDALVPPDTRPPHYNATAPAPHPTGNEEERQQQQKRHPDPYKRSFIPRLLLFMLLFLLAFVSLLLLLSLLLALIHPGLSVWLPPHRSSTSTPLLLSFISALLSLSSLLTFDTPSIMTRVVLWFCLGCAFLDLILLVSVNSLRHRENWLGISSILLILATLATALGANVYVDKVYKETARAQLAMTPEEAEVRAMIVATQGGYWAGRIKKALKVLLEFMLAFTSAIGLFMITLNLVVVAADSTLDLPYPTSQLVSVQPPPSRWPYNIHIACAGQRNNTVPPSLVSAGKQRPVMLYESMSGIPGTLGGEWVFRLAEEGVERACIWDRPGYGFSDSSPGSDVPHVTEALHSALKRMDESGPFMLIGAGYGGLVTRYFATLYSKQTHSVLYIESQHPSLFYQGPPLSSAPDFWRYAGSALGWSRLADFVRGERPSNTRWWRTVGPNADGLQKVRLDERLQAHRRDSLSSIALNSTYPDYPFHTPTIVLTSRERMDNTSNWQRVQRDIWSGAVGDAKVAWRIVKGTEHDLCKGLRGEGECRRAVEELLLL</sequence>
<gene>
    <name evidence="3" type="ORF">DACRYDRAFT_115593</name>
</gene>
<dbReference type="EMBL" id="JH795861">
    <property type="protein sequence ID" value="EJU02534.1"/>
    <property type="molecule type" value="Genomic_DNA"/>
</dbReference>
<keyword evidence="2" id="KW-1133">Transmembrane helix</keyword>
<feature type="transmembrane region" description="Helical" evidence="2">
    <location>
        <begin position="221"/>
        <end position="247"/>
    </location>
</feature>
<protein>
    <recommendedName>
        <fullName evidence="5">AB hydrolase-1 domain-containing protein</fullName>
    </recommendedName>
</protein>
<proteinExistence type="predicted"/>
<feature type="transmembrane region" description="Helical" evidence="2">
    <location>
        <begin position="101"/>
        <end position="118"/>
    </location>
</feature>
<feature type="transmembrane region" description="Helical" evidence="2">
    <location>
        <begin position="57"/>
        <end position="81"/>
    </location>
</feature>
<evidence type="ECO:0000313" key="3">
    <source>
        <dbReference type="EMBL" id="EJU02534.1"/>
    </source>
</evidence>
<dbReference type="SUPFAM" id="SSF53474">
    <property type="entry name" value="alpha/beta-Hydrolases"/>
    <property type="match status" value="1"/>
</dbReference>
<dbReference type="Gene3D" id="3.40.50.1820">
    <property type="entry name" value="alpha/beta hydrolase"/>
    <property type="match status" value="1"/>
</dbReference>
<keyword evidence="4" id="KW-1185">Reference proteome</keyword>
<dbReference type="HOGENOM" id="CLU_515953_0_0_1"/>
<dbReference type="OrthoDB" id="164921at2759"/>
<dbReference type="InterPro" id="IPR029058">
    <property type="entry name" value="AB_hydrolase_fold"/>
</dbReference>
<evidence type="ECO:0000256" key="2">
    <source>
        <dbReference type="SAM" id="Phobius"/>
    </source>
</evidence>
<dbReference type="Proteomes" id="UP000030653">
    <property type="component" value="Unassembled WGS sequence"/>
</dbReference>
<dbReference type="OMA" id="RVCFWDR"/>
<dbReference type="InterPro" id="IPR019431">
    <property type="entry name" value="DUF2417"/>
</dbReference>
<dbReference type="Pfam" id="PF10329">
    <property type="entry name" value="DUF2417"/>
    <property type="match status" value="1"/>
</dbReference>
<keyword evidence="2" id="KW-0472">Membrane</keyword>
<dbReference type="AlphaFoldDB" id="M5G1C7"/>
<feature type="compositionally biased region" description="Basic and acidic residues" evidence="1">
    <location>
        <begin position="33"/>
        <end position="48"/>
    </location>
</feature>
<dbReference type="RefSeq" id="XP_040629428.1">
    <property type="nucleotide sequence ID" value="XM_040770037.1"/>
</dbReference>
<reference evidence="3 4" key="1">
    <citation type="journal article" date="2012" name="Science">
        <title>The Paleozoic origin of enzymatic lignin decomposition reconstructed from 31 fungal genomes.</title>
        <authorList>
            <person name="Floudas D."/>
            <person name="Binder M."/>
            <person name="Riley R."/>
            <person name="Barry K."/>
            <person name="Blanchette R.A."/>
            <person name="Henrissat B."/>
            <person name="Martinez A.T."/>
            <person name="Otillar R."/>
            <person name="Spatafora J.W."/>
            <person name="Yadav J.S."/>
            <person name="Aerts A."/>
            <person name="Benoit I."/>
            <person name="Boyd A."/>
            <person name="Carlson A."/>
            <person name="Copeland A."/>
            <person name="Coutinho P.M."/>
            <person name="de Vries R.P."/>
            <person name="Ferreira P."/>
            <person name="Findley K."/>
            <person name="Foster B."/>
            <person name="Gaskell J."/>
            <person name="Glotzer D."/>
            <person name="Gorecki P."/>
            <person name="Heitman J."/>
            <person name="Hesse C."/>
            <person name="Hori C."/>
            <person name="Igarashi K."/>
            <person name="Jurgens J.A."/>
            <person name="Kallen N."/>
            <person name="Kersten P."/>
            <person name="Kohler A."/>
            <person name="Kuees U."/>
            <person name="Kumar T.K.A."/>
            <person name="Kuo A."/>
            <person name="LaButti K."/>
            <person name="Larrondo L.F."/>
            <person name="Lindquist E."/>
            <person name="Ling A."/>
            <person name="Lombard V."/>
            <person name="Lucas S."/>
            <person name="Lundell T."/>
            <person name="Martin R."/>
            <person name="McLaughlin D.J."/>
            <person name="Morgenstern I."/>
            <person name="Morin E."/>
            <person name="Murat C."/>
            <person name="Nagy L.G."/>
            <person name="Nolan M."/>
            <person name="Ohm R.A."/>
            <person name="Patyshakuliyeva A."/>
            <person name="Rokas A."/>
            <person name="Ruiz-Duenas F.J."/>
            <person name="Sabat G."/>
            <person name="Salamov A."/>
            <person name="Samejima M."/>
            <person name="Schmutz J."/>
            <person name="Slot J.C."/>
            <person name="St John F."/>
            <person name="Stenlid J."/>
            <person name="Sun H."/>
            <person name="Sun S."/>
            <person name="Syed K."/>
            <person name="Tsang A."/>
            <person name="Wiebenga A."/>
            <person name="Young D."/>
            <person name="Pisabarro A."/>
            <person name="Eastwood D.C."/>
            <person name="Martin F."/>
            <person name="Cullen D."/>
            <person name="Grigoriev I.V."/>
            <person name="Hibbett D.S."/>
        </authorList>
    </citation>
    <scope>NUCLEOTIDE SEQUENCE [LARGE SCALE GENOMIC DNA]</scope>
    <source>
        <strain evidence="3 4">DJM-731 SS1</strain>
    </source>
</reference>
<feature type="region of interest" description="Disordered" evidence="1">
    <location>
        <begin position="1"/>
        <end position="48"/>
    </location>
</feature>
<organism evidence="3 4">
    <name type="scientific">Dacryopinax primogenitus (strain DJM 731)</name>
    <name type="common">Brown rot fungus</name>
    <dbReference type="NCBI Taxonomy" id="1858805"/>
    <lineage>
        <taxon>Eukaryota</taxon>
        <taxon>Fungi</taxon>
        <taxon>Dikarya</taxon>
        <taxon>Basidiomycota</taxon>
        <taxon>Agaricomycotina</taxon>
        <taxon>Dacrymycetes</taxon>
        <taxon>Dacrymycetales</taxon>
        <taxon>Dacrymycetaceae</taxon>
        <taxon>Dacryopinax</taxon>
    </lineage>
</organism>
<name>M5G1C7_DACPD</name>
<feature type="transmembrane region" description="Helical" evidence="2">
    <location>
        <begin position="127"/>
        <end position="149"/>
    </location>
</feature>
<evidence type="ECO:0000313" key="4">
    <source>
        <dbReference type="Proteomes" id="UP000030653"/>
    </source>
</evidence>
<dbReference type="STRING" id="1858805.M5G1C7"/>